<dbReference type="SUPFAM" id="SSF57424">
    <property type="entry name" value="LDL receptor-like module"/>
    <property type="match status" value="1"/>
</dbReference>
<dbReference type="FunFam" id="3.40.390.10:FF:000028">
    <property type="entry name" value="Zinc metalloproteinase"/>
    <property type="match status" value="1"/>
</dbReference>
<keyword evidence="6" id="KW-0677">Repeat</keyword>
<keyword evidence="8 14" id="KW-0862">Zinc</keyword>
<dbReference type="SMART" id="SM00235">
    <property type="entry name" value="ZnMc"/>
    <property type="match status" value="1"/>
</dbReference>
<keyword evidence="10 13" id="KW-1015">Disulfide bond</keyword>
<evidence type="ECO:0000256" key="16">
    <source>
        <dbReference type="SAM" id="MobiDB-lite"/>
    </source>
</evidence>
<dbReference type="Pfam" id="PF01400">
    <property type="entry name" value="Astacin"/>
    <property type="match status" value="1"/>
</dbReference>
<evidence type="ECO:0000313" key="19">
    <source>
        <dbReference type="EMBL" id="CAH1245082.1"/>
    </source>
</evidence>
<feature type="domain" description="Kringle" evidence="17">
    <location>
        <begin position="366"/>
        <end position="446"/>
    </location>
</feature>
<keyword evidence="1" id="KW-0245">EGF-like domain</keyword>
<dbReference type="SMART" id="SM00192">
    <property type="entry name" value="LDLa"/>
    <property type="match status" value="1"/>
</dbReference>
<keyword evidence="9 14" id="KW-0482">Metalloprotease</keyword>
<evidence type="ECO:0000256" key="15">
    <source>
        <dbReference type="RuleBase" id="RU361183"/>
    </source>
</evidence>
<comment type="cofactor">
    <cofactor evidence="14 15">
        <name>Zn(2+)</name>
        <dbReference type="ChEBI" id="CHEBI:29105"/>
    </cofactor>
    <text evidence="14 15">Binds 1 zinc ion per subunit.</text>
</comment>
<evidence type="ECO:0000256" key="6">
    <source>
        <dbReference type="ARBA" id="ARBA00022737"/>
    </source>
</evidence>
<dbReference type="PANTHER" id="PTHR10127">
    <property type="entry name" value="DISCOIDIN, CUB, EGF, LAMININ , AND ZINC METALLOPROTEASE DOMAIN CONTAINING"/>
    <property type="match status" value="1"/>
</dbReference>
<keyword evidence="7 14" id="KW-0378">Hydrolase</keyword>
<keyword evidence="5" id="KW-0732">Signal</keyword>
<protein>
    <recommendedName>
        <fullName evidence="15">Metalloendopeptidase</fullName>
        <ecNumber evidence="15">3.4.24.-</ecNumber>
    </recommendedName>
</protein>
<evidence type="ECO:0000256" key="1">
    <source>
        <dbReference type="ARBA" id="ARBA00022536"/>
    </source>
</evidence>
<feature type="disulfide bond" evidence="13">
    <location>
        <begin position="498"/>
        <end position="516"/>
    </location>
</feature>
<dbReference type="PROSITE" id="PS50070">
    <property type="entry name" value="KRINGLE_2"/>
    <property type="match status" value="3"/>
</dbReference>
<dbReference type="Proteomes" id="UP000838412">
    <property type="component" value="Chromosome 14"/>
</dbReference>
<dbReference type="PROSITE" id="PS01209">
    <property type="entry name" value="LDLRA_1"/>
    <property type="match status" value="1"/>
</dbReference>
<proteinExistence type="predicted"/>
<dbReference type="InterPro" id="IPR024079">
    <property type="entry name" value="MetalloPept_cat_dom_sf"/>
</dbReference>
<dbReference type="InterPro" id="IPR013806">
    <property type="entry name" value="Kringle-like"/>
</dbReference>
<accession>A0A8J9Z0E3</accession>
<feature type="binding site" evidence="14">
    <location>
        <position position="210"/>
    </location>
    <ligand>
        <name>Zn(2+)</name>
        <dbReference type="ChEBI" id="CHEBI:29105"/>
        <note>catalytic</note>
    </ligand>
</feature>
<feature type="binding site" evidence="14">
    <location>
        <position position="214"/>
    </location>
    <ligand>
        <name>Zn(2+)</name>
        <dbReference type="ChEBI" id="CHEBI:29105"/>
        <note>catalytic</note>
    </ligand>
</feature>
<dbReference type="CDD" id="cd04280">
    <property type="entry name" value="ZnMc_astacin_like"/>
    <property type="match status" value="1"/>
</dbReference>
<evidence type="ECO:0000256" key="14">
    <source>
        <dbReference type="PROSITE-ProRule" id="PRU01211"/>
    </source>
</evidence>
<evidence type="ECO:0000256" key="12">
    <source>
        <dbReference type="PROSITE-ProRule" id="PRU00121"/>
    </source>
</evidence>
<dbReference type="Gene3D" id="4.10.400.10">
    <property type="entry name" value="Low-density Lipoprotein Receptor"/>
    <property type="match status" value="1"/>
</dbReference>
<dbReference type="PROSITE" id="PS51864">
    <property type="entry name" value="ASTACIN"/>
    <property type="match status" value="1"/>
</dbReference>
<dbReference type="InterPro" id="IPR036055">
    <property type="entry name" value="LDL_receptor-like_sf"/>
</dbReference>
<dbReference type="PROSITE" id="PS50068">
    <property type="entry name" value="LDLRA_2"/>
    <property type="match status" value="1"/>
</dbReference>
<dbReference type="EC" id="3.4.24.-" evidence="15"/>
<dbReference type="Pfam" id="PF00057">
    <property type="entry name" value="Ldl_recept_a"/>
    <property type="match status" value="1"/>
</dbReference>
<dbReference type="InterPro" id="IPR018056">
    <property type="entry name" value="Kringle_CS"/>
</dbReference>
<name>A0A8J9Z0E3_BRALA</name>
<dbReference type="PROSITE" id="PS00021">
    <property type="entry name" value="KRINGLE_1"/>
    <property type="match status" value="2"/>
</dbReference>
<evidence type="ECO:0000256" key="9">
    <source>
        <dbReference type="ARBA" id="ARBA00023049"/>
    </source>
</evidence>
<feature type="compositionally biased region" description="Low complexity" evidence="16">
    <location>
        <begin position="786"/>
        <end position="796"/>
    </location>
</feature>
<dbReference type="SMART" id="SM00130">
    <property type="entry name" value="KR"/>
    <property type="match status" value="3"/>
</dbReference>
<evidence type="ECO:0000256" key="10">
    <source>
        <dbReference type="ARBA" id="ARBA00023157"/>
    </source>
</evidence>
<evidence type="ECO:0000313" key="20">
    <source>
        <dbReference type="Proteomes" id="UP000838412"/>
    </source>
</evidence>
<keyword evidence="2 12" id="KW-0420">Kringle</keyword>
<dbReference type="InterPro" id="IPR006026">
    <property type="entry name" value="Peptidase_Metallo"/>
</dbReference>
<feature type="domain" description="Peptidase M12A" evidence="18">
    <location>
        <begin position="106"/>
        <end position="315"/>
    </location>
</feature>
<dbReference type="FunFam" id="4.10.400.10:FF:000034">
    <property type="entry name" value="Low-density lipoprotein receptor-related protein 2"/>
    <property type="match status" value="1"/>
</dbReference>
<feature type="domain" description="Kringle" evidence="17">
    <location>
        <begin position="870"/>
        <end position="953"/>
    </location>
</feature>
<dbReference type="FunFam" id="2.40.20.10:FF:000075">
    <property type="entry name" value="Metalloendopeptidase"/>
    <property type="match status" value="1"/>
</dbReference>
<organism evidence="19 20">
    <name type="scientific">Branchiostoma lanceolatum</name>
    <name type="common">Common lancelet</name>
    <name type="synonym">Amphioxus lanceolatum</name>
    <dbReference type="NCBI Taxonomy" id="7740"/>
    <lineage>
        <taxon>Eukaryota</taxon>
        <taxon>Metazoa</taxon>
        <taxon>Chordata</taxon>
        <taxon>Cephalochordata</taxon>
        <taxon>Leptocardii</taxon>
        <taxon>Amphioxiformes</taxon>
        <taxon>Branchiostomatidae</taxon>
        <taxon>Branchiostoma</taxon>
    </lineage>
</organism>
<dbReference type="CDD" id="cd00108">
    <property type="entry name" value="KR"/>
    <property type="match status" value="3"/>
</dbReference>
<dbReference type="Pfam" id="PF00051">
    <property type="entry name" value="Kringle"/>
    <property type="match status" value="3"/>
</dbReference>
<dbReference type="InterPro" id="IPR023415">
    <property type="entry name" value="LDLR_class-A_CS"/>
</dbReference>
<feature type="region of interest" description="Disordered" evidence="16">
    <location>
        <begin position="592"/>
        <end position="642"/>
    </location>
</feature>
<evidence type="ECO:0000259" key="18">
    <source>
        <dbReference type="PROSITE" id="PS51864"/>
    </source>
</evidence>
<dbReference type="InterPro" id="IPR002172">
    <property type="entry name" value="LDrepeatLR_classA_rpt"/>
</dbReference>
<dbReference type="InterPro" id="IPR000001">
    <property type="entry name" value="Kringle"/>
</dbReference>
<dbReference type="Gene3D" id="2.40.20.10">
    <property type="entry name" value="Plasminogen Kringle 4"/>
    <property type="match status" value="3"/>
</dbReference>
<dbReference type="SUPFAM" id="SSF57440">
    <property type="entry name" value="Kringle-like"/>
    <property type="match status" value="3"/>
</dbReference>
<dbReference type="GO" id="GO:0008270">
    <property type="term" value="F:zinc ion binding"/>
    <property type="evidence" value="ECO:0007669"/>
    <property type="project" value="UniProtKB-UniRule"/>
</dbReference>
<evidence type="ECO:0000256" key="4">
    <source>
        <dbReference type="ARBA" id="ARBA00022723"/>
    </source>
</evidence>
<dbReference type="EMBL" id="OV696699">
    <property type="protein sequence ID" value="CAH1245082.1"/>
    <property type="molecule type" value="Genomic_DNA"/>
</dbReference>
<dbReference type="InterPro" id="IPR001506">
    <property type="entry name" value="Peptidase_M12A"/>
</dbReference>
<keyword evidence="4 14" id="KW-0479">Metal-binding</keyword>
<dbReference type="GO" id="GO:0004222">
    <property type="term" value="F:metalloendopeptidase activity"/>
    <property type="evidence" value="ECO:0007669"/>
    <property type="project" value="UniProtKB-UniRule"/>
</dbReference>
<sequence>MDTFQLTVRKTVILVLIITAYITTQTEARKHKRRWRRKPLVLVKINMVLEPEQMLVVEEMIKNGTSPYNDTLEYEYDYDFDLDNGTGEGDILRLGSEPAFTRPKRKAIRNLRLRWPGGTIPYIMGDSLTHRDRSYIVEAMAKWHQNSCVRFKPYSRKLASYLGHHDHVIFYKGIGCLADVGRLLEREQQVVSINDACLFATSNPVGVILHELGHVLGLYHEHSRPDRDDFVDILVNNVRPGEEYNFQKMSFGDINLYNIPYDYMSIMHYYNSEWTVRGDLQTIVTKDTKYRYSIGHKRALSFYDIKTVNLLYGCGDKCRKMDCPEEAFVAYNCSCMCNDINDYSAIFSCPERTLKEVHLSLRQARTCYHGHGSDYRGTVAVTDAGEPCLKWSETTYRQFNTYNYPVGYHGLGDHNYCRNPAGRILKKPWCYVNSPDSWGYCNVQECREVYSPVQPTIPARPVIPARPTSPARPVIPAIPPTPKPTPKPTYCKSTEFKCTDGTCIPTAYRCDRDNDCTDNSDELGCVYDTCPPLNIQADVMISNCESGKPQLRGKVCRVLCLVSSGPGETFISTTCQSDGRWSAPEGKLACEKPENPVIPATRPKQSLTTPAPKKPAVATTQNPARTTKMPDKKPSATTKPAPKTCQDLVVPADVTTSCDAEKKEIGTVCLLKCAIGDGQSITKCMPDGSWSIPKENLDCPRLSTPVIPTTTKMSVSTREPEETCAPFFVPETVLTMCYGEQPVGKTCVLTCASGGTGSAMTKCLPGGSWSEPTGNLICSGVHIQTTQKPTVKPTQKPTDKPTEKPAVKPTQKPTVKPSAEPTVKPTPKPTAKPTPKPTVKPTEKPTVKPTQKPTVEPTPQPTQKPLPAGDCYTGDGSKYRGFKSTTKDGRTCLKWSEATYQYYNTLRFTAGQYGLSDHSYCRNPDGVETEPWCYYINPATRRVAWSHCGAQQCGGERITTKCAVRDSTGYRGTQDVTMHGDRCLNWSTTTNRQFNTQTYPNGEGGIGNHSYCRNPVGDPSPWCYIQQKSNGLYWDYCSVPSC</sequence>
<keyword evidence="3 14" id="KW-0645">Protease</keyword>
<feature type="disulfide bond" evidence="13">
    <location>
        <begin position="510"/>
        <end position="525"/>
    </location>
</feature>
<dbReference type="GO" id="GO:0018996">
    <property type="term" value="P:molting cycle, collagen and cuticulin-based cuticle"/>
    <property type="evidence" value="ECO:0007669"/>
    <property type="project" value="UniProtKB-ARBA"/>
</dbReference>
<feature type="domain" description="Kringle" evidence="17">
    <location>
        <begin position="961"/>
        <end position="1042"/>
    </location>
</feature>
<feature type="compositionally biased region" description="Pro residues" evidence="16">
    <location>
        <begin position="824"/>
        <end position="838"/>
    </location>
</feature>
<evidence type="ECO:0000259" key="17">
    <source>
        <dbReference type="PROSITE" id="PS50070"/>
    </source>
</evidence>
<evidence type="ECO:0000256" key="11">
    <source>
        <dbReference type="ARBA" id="ARBA00023180"/>
    </source>
</evidence>
<gene>
    <name evidence="19" type="primary">TLL1</name>
    <name evidence="19" type="ORF">BLAG_LOCUS7543</name>
</gene>
<evidence type="ECO:0000256" key="8">
    <source>
        <dbReference type="ARBA" id="ARBA00022833"/>
    </source>
</evidence>
<reference evidence="19" key="1">
    <citation type="submission" date="2022-01" db="EMBL/GenBank/DDBJ databases">
        <authorList>
            <person name="Braso-Vives M."/>
        </authorList>
    </citation>
    <scope>NUCLEOTIDE SEQUENCE</scope>
</reference>
<evidence type="ECO:0000256" key="2">
    <source>
        <dbReference type="ARBA" id="ARBA00022572"/>
    </source>
</evidence>
<feature type="binding site" evidence="14">
    <location>
        <position position="220"/>
    </location>
    <ligand>
        <name>Zn(2+)</name>
        <dbReference type="ChEBI" id="CHEBI:29105"/>
        <note>catalytic</note>
    </ligand>
</feature>
<dbReference type="AlphaFoldDB" id="A0A8J9Z0E3"/>
<feature type="region of interest" description="Disordered" evidence="16">
    <location>
        <begin position="786"/>
        <end position="872"/>
    </location>
</feature>
<dbReference type="Gene3D" id="3.40.390.10">
    <property type="entry name" value="Collagenase (Catalytic Domain)"/>
    <property type="match status" value="1"/>
</dbReference>
<dbReference type="SUPFAM" id="SSF55486">
    <property type="entry name" value="Metalloproteases ('zincins'), catalytic domain"/>
    <property type="match status" value="1"/>
</dbReference>
<dbReference type="PRINTS" id="PR00018">
    <property type="entry name" value="KRINGLE"/>
</dbReference>
<dbReference type="FunFam" id="2.40.20.10:FF:000001">
    <property type="entry name" value="Urokinase-type plasminogen activator"/>
    <property type="match status" value="1"/>
</dbReference>
<comment type="caution">
    <text evidence="12">Lacks conserved residue(s) required for the propagation of feature annotation.</text>
</comment>
<feature type="compositionally biased region" description="Basic and acidic residues" evidence="16">
    <location>
        <begin position="797"/>
        <end position="806"/>
    </location>
</feature>
<dbReference type="OrthoDB" id="291007at2759"/>
<dbReference type="PANTHER" id="PTHR10127:SF883">
    <property type="entry name" value="ZINC METALLOPROTEINASE NAS-8"/>
    <property type="match status" value="1"/>
</dbReference>
<evidence type="ECO:0000256" key="13">
    <source>
        <dbReference type="PROSITE-ProRule" id="PRU00124"/>
    </source>
</evidence>
<keyword evidence="20" id="KW-1185">Reference proteome</keyword>
<dbReference type="InterPro" id="IPR034035">
    <property type="entry name" value="Astacin-like_dom"/>
</dbReference>
<keyword evidence="11" id="KW-0325">Glycoprotein</keyword>
<evidence type="ECO:0000256" key="3">
    <source>
        <dbReference type="ARBA" id="ARBA00022670"/>
    </source>
</evidence>
<dbReference type="InterPro" id="IPR038178">
    <property type="entry name" value="Kringle_sf"/>
</dbReference>
<dbReference type="CDD" id="cd00112">
    <property type="entry name" value="LDLa"/>
    <property type="match status" value="1"/>
</dbReference>
<evidence type="ECO:0000256" key="7">
    <source>
        <dbReference type="ARBA" id="ARBA00022801"/>
    </source>
</evidence>
<dbReference type="GO" id="GO:0006508">
    <property type="term" value="P:proteolysis"/>
    <property type="evidence" value="ECO:0007669"/>
    <property type="project" value="UniProtKB-KW"/>
</dbReference>
<feature type="active site" evidence="14">
    <location>
        <position position="211"/>
    </location>
</feature>
<dbReference type="PRINTS" id="PR00480">
    <property type="entry name" value="ASTACIN"/>
</dbReference>
<feature type="disulfide bond" evidence="13">
    <location>
        <begin position="491"/>
        <end position="503"/>
    </location>
</feature>
<evidence type="ECO:0000256" key="5">
    <source>
        <dbReference type="ARBA" id="ARBA00022729"/>
    </source>
</evidence>